<evidence type="ECO:0000256" key="1">
    <source>
        <dbReference type="ARBA" id="ARBA00023239"/>
    </source>
</evidence>
<comment type="caution">
    <text evidence="3">The sequence shown here is derived from an EMBL/GenBank/DDBJ whole genome shotgun (WGS) entry which is preliminary data.</text>
</comment>
<proteinExistence type="predicted"/>
<dbReference type="PANTHER" id="PTHR48080:SF2">
    <property type="entry name" value="D-GALACTONATE DEHYDRATASE"/>
    <property type="match status" value="1"/>
</dbReference>
<dbReference type="SUPFAM" id="SSF54826">
    <property type="entry name" value="Enolase N-terminal domain-like"/>
    <property type="match status" value="1"/>
</dbReference>
<dbReference type="Gene3D" id="3.20.20.120">
    <property type="entry name" value="Enolase-like C-terminal domain"/>
    <property type="match status" value="1"/>
</dbReference>
<dbReference type="SMART" id="SM00922">
    <property type="entry name" value="MR_MLE"/>
    <property type="match status" value="1"/>
</dbReference>
<dbReference type="RefSeq" id="WP_111357938.1">
    <property type="nucleotide sequence ID" value="NZ_NHSK01000162.1"/>
</dbReference>
<dbReference type="InterPro" id="IPR013342">
    <property type="entry name" value="Mandelate_racemase_C"/>
</dbReference>
<feature type="domain" description="Mandelate racemase/muconate lactonizing enzyme C-terminal" evidence="2">
    <location>
        <begin position="149"/>
        <end position="241"/>
    </location>
</feature>
<evidence type="ECO:0000313" key="3">
    <source>
        <dbReference type="EMBL" id="RAI37789.1"/>
    </source>
</evidence>
<keyword evidence="4" id="KW-1185">Reference proteome</keyword>
<dbReference type="CDD" id="cd03316">
    <property type="entry name" value="MR_like"/>
    <property type="match status" value="1"/>
</dbReference>
<evidence type="ECO:0000259" key="2">
    <source>
        <dbReference type="SMART" id="SM00922"/>
    </source>
</evidence>
<dbReference type="AlphaFoldDB" id="A0A327KG96"/>
<dbReference type="SFLD" id="SFLDS00001">
    <property type="entry name" value="Enolase"/>
    <property type="match status" value="1"/>
</dbReference>
<dbReference type="PANTHER" id="PTHR48080">
    <property type="entry name" value="D-GALACTONATE DEHYDRATASE-RELATED"/>
    <property type="match status" value="1"/>
</dbReference>
<keyword evidence="1" id="KW-0456">Lyase</keyword>
<accession>A0A327KG96</accession>
<dbReference type="PROSITE" id="PS00909">
    <property type="entry name" value="MR_MLE_2"/>
    <property type="match status" value="1"/>
</dbReference>
<organism evidence="3 4">
    <name type="scientific">Rhodoplanes elegans</name>
    <dbReference type="NCBI Taxonomy" id="29408"/>
    <lineage>
        <taxon>Bacteria</taxon>
        <taxon>Pseudomonadati</taxon>
        <taxon>Pseudomonadota</taxon>
        <taxon>Alphaproteobacteria</taxon>
        <taxon>Hyphomicrobiales</taxon>
        <taxon>Nitrobacteraceae</taxon>
        <taxon>Rhodoplanes</taxon>
    </lineage>
</organism>
<dbReference type="InterPro" id="IPR018110">
    <property type="entry name" value="Mandel_Rmase/mucon_lact_enz_CS"/>
</dbReference>
<sequence>MTGPTIAAVDAFALRIPFDHWAPPPQFAGRARTTLDTVLIRVTTDDGLVGWGEAYGSFWSAVTAAIDEWVAPLALGQRVDDAGLPERIERTLHNLGRTGPTVHAISGLDIALWDLRGKRAGVPVAELLGGRRRDRVPVYASLLQYYGEADRLRFAIDRALGAGFSQIKLHERTVAAVEAARAAAGPDVPIMVDTNCAWRPDEAAAPVAAMAQSNILWIEEPIWPPENFSALADLRHATGVPTAIGENAGNALDFEKMRAAACVDFVQPSAIKIGGLTPLWRICTEAEDAGLTCVPHSPFFGPGYLATIHVLAAKKRPSALERFYCDLACDPCGRFVPIEGGHVAVPTAPGLGGDPDLELITRFLA</sequence>
<reference evidence="3 4" key="1">
    <citation type="submission" date="2017-07" db="EMBL/GenBank/DDBJ databases">
        <title>Draft Genome Sequences of Select Purple Nonsulfur Bacteria.</title>
        <authorList>
            <person name="Lasarre B."/>
            <person name="Mckinlay J.B."/>
        </authorList>
    </citation>
    <scope>NUCLEOTIDE SEQUENCE [LARGE SCALE GENOMIC DNA]</scope>
    <source>
        <strain evidence="3 4">DSM 11907</strain>
    </source>
</reference>
<name>A0A327KG96_9BRAD</name>
<dbReference type="OrthoDB" id="9802699at2"/>
<dbReference type="InterPro" id="IPR029065">
    <property type="entry name" value="Enolase_C-like"/>
</dbReference>
<dbReference type="Gene3D" id="3.30.390.10">
    <property type="entry name" value="Enolase-like, N-terminal domain"/>
    <property type="match status" value="1"/>
</dbReference>
<dbReference type="Pfam" id="PF13378">
    <property type="entry name" value="MR_MLE_C"/>
    <property type="match status" value="1"/>
</dbReference>
<dbReference type="Pfam" id="PF02746">
    <property type="entry name" value="MR_MLE_N"/>
    <property type="match status" value="1"/>
</dbReference>
<protein>
    <submittedName>
        <fullName evidence="3">Mandelate racemase</fullName>
    </submittedName>
</protein>
<dbReference type="GO" id="GO:0000287">
    <property type="term" value="F:magnesium ion binding"/>
    <property type="evidence" value="ECO:0007669"/>
    <property type="project" value="UniProtKB-ARBA"/>
</dbReference>
<dbReference type="Proteomes" id="UP000248863">
    <property type="component" value="Unassembled WGS sequence"/>
</dbReference>
<dbReference type="GO" id="GO:0016829">
    <property type="term" value="F:lyase activity"/>
    <property type="evidence" value="ECO:0007669"/>
    <property type="project" value="UniProtKB-KW"/>
</dbReference>
<evidence type="ECO:0000313" key="4">
    <source>
        <dbReference type="Proteomes" id="UP000248863"/>
    </source>
</evidence>
<dbReference type="GO" id="GO:0009063">
    <property type="term" value="P:amino acid catabolic process"/>
    <property type="evidence" value="ECO:0007669"/>
    <property type="project" value="InterPro"/>
</dbReference>
<dbReference type="SUPFAM" id="SSF51604">
    <property type="entry name" value="Enolase C-terminal domain-like"/>
    <property type="match status" value="1"/>
</dbReference>
<dbReference type="InterPro" id="IPR034593">
    <property type="entry name" value="DgoD-like"/>
</dbReference>
<dbReference type="InterPro" id="IPR013341">
    <property type="entry name" value="Mandelate_racemase_N_dom"/>
</dbReference>
<dbReference type="InterPro" id="IPR029017">
    <property type="entry name" value="Enolase-like_N"/>
</dbReference>
<gene>
    <name evidence="3" type="ORF">CH338_14900</name>
</gene>
<dbReference type="EMBL" id="NPEU01000162">
    <property type="protein sequence ID" value="RAI37789.1"/>
    <property type="molecule type" value="Genomic_DNA"/>
</dbReference>
<dbReference type="PROSITE" id="PS00908">
    <property type="entry name" value="MR_MLE_1"/>
    <property type="match status" value="1"/>
</dbReference>
<dbReference type="InterPro" id="IPR036849">
    <property type="entry name" value="Enolase-like_C_sf"/>
</dbReference>